<evidence type="ECO:0000256" key="2">
    <source>
        <dbReference type="ARBA" id="ARBA00001946"/>
    </source>
</evidence>
<dbReference type="FunFam" id="3.30.540.10:FF:000003">
    <property type="entry name" value="Inositol-1-monophosphatase"/>
    <property type="match status" value="1"/>
</dbReference>
<dbReference type="PRINTS" id="PR01959">
    <property type="entry name" value="SBIMPHPHTASE"/>
</dbReference>
<organism evidence="8 9">
    <name type="scientific">Salibacterium qingdaonense</name>
    <dbReference type="NCBI Taxonomy" id="266892"/>
    <lineage>
        <taxon>Bacteria</taxon>
        <taxon>Bacillati</taxon>
        <taxon>Bacillota</taxon>
        <taxon>Bacilli</taxon>
        <taxon>Bacillales</taxon>
        <taxon>Bacillaceae</taxon>
    </lineage>
</organism>
<dbReference type="GO" id="GO:0007165">
    <property type="term" value="P:signal transduction"/>
    <property type="evidence" value="ECO:0007669"/>
    <property type="project" value="TreeGrafter"/>
</dbReference>
<dbReference type="PROSITE" id="PS00629">
    <property type="entry name" value="IMP_1"/>
    <property type="match status" value="1"/>
</dbReference>
<dbReference type="EMBL" id="FOTY01000046">
    <property type="protein sequence ID" value="SFM41804.1"/>
    <property type="molecule type" value="Genomic_DNA"/>
</dbReference>
<feature type="binding site" evidence="6">
    <location>
        <position position="87"/>
    </location>
    <ligand>
        <name>Mg(2+)</name>
        <dbReference type="ChEBI" id="CHEBI:18420"/>
        <label>1</label>
        <note>catalytic</note>
    </ligand>
</feature>
<dbReference type="InterPro" id="IPR033942">
    <property type="entry name" value="IMPase"/>
</dbReference>
<name>A0A1I4QP37_9BACI</name>
<dbReference type="InterPro" id="IPR000760">
    <property type="entry name" value="Inositol_monophosphatase-like"/>
</dbReference>
<gene>
    <name evidence="8" type="ORF">SAMN04488054_14611</name>
</gene>
<keyword evidence="4 7" id="KW-0378">Hydrolase</keyword>
<accession>A0A1I4QP37</accession>
<dbReference type="Pfam" id="PF00459">
    <property type="entry name" value="Inositol_P"/>
    <property type="match status" value="1"/>
</dbReference>
<comment type="catalytic activity">
    <reaction evidence="1 7">
        <text>a myo-inositol phosphate + H2O = myo-inositol + phosphate</text>
        <dbReference type="Rhea" id="RHEA:24056"/>
        <dbReference type="ChEBI" id="CHEBI:15377"/>
        <dbReference type="ChEBI" id="CHEBI:17268"/>
        <dbReference type="ChEBI" id="CHEBI:43474"/>
        <dbReference type="ChEBI" id="CHEBI:84139"/>
        <dbReference type="EC" id="3.1.3.25"/>
    </reaction>
</comment>
<dbReference type="SUPFAM" id="SSF56655">
    <property type="entry name" value="Carbohydrate phosphatase"/>
    <property type="match status" value="1"/>
</dbReference>
<dbReference type="PANTHER" id="PTHR20854">
    <property type="entry name" value="INOSITOL MONOPHOSPHATASE"/>
    <property type="match status" value="1"/>
</dbReference>
<dbReference type="InterPro" id="IPR022337">
    <property type="entry name" value="Inositol_monophosphatase_SuhB"/>
</dbReference>
<evidence type="ECO:0000313" key="8">
    <source>
        <dbReference type="EMBL" id="SFM41804.1"/>
    </source>
</evidence>
<dbReference type="RefSeq" id="WP_090928841.1">
    <property type="nucleotide sequence ID" value="NZ_FOTY01000046.1"/>
</dbReference>
<sequence>MQEWKEMLQLAKEWALEAGKEQIRRAEKPMEMSSKSAAIDLVTEMDVWTESFLTENIRRHYPDHLMKTEESGVYEGDSPYEWVIDPIDGTVNYARGLPFYCISIGIRYKGETVVGVVYAPKLDEMFEAVKNEGAWLNGSRIHTSETKRLDEAVVGSGFPYDKGTTEDNNLPHVQQVVPRLGGFRRTGSAALDLCCVACARLDASWEIKLHDWDVEAGLLLASEAGGQTKVLEEEKGLYALAAAPGIYDELNALIKR</sequence>
<dbReference type="Gene3D" id="3.30.540.10">
    <property type="entry name" value="Fructose-1,6-Bisphosphatase, subunit A, domain 1"/>
    <property type="match status" value="1"/>
</dbReference>
<dbReference type="PRINTS" id="PR00377">
    <property type="entry name" value="IMPHPHTASES"/>
</dbReference>
<comment type="cofactor">
    <cofactor evidence="2 6 7">
        <name>Mg(2+)</name>
        <dbReference type="ChEBI" id="CHEBI:18420"/>
    </cofactor>
</comment>
<reference evidence="8 9" key="1">
    <citation type="submission" date="2016-10" db="EMBL/GenBank/DDBJ databases">
        <authorList>
            <person name="de Groot N.N."/>
        </authorList>
    </citation>
    <scope>NUCLEOTIDE SEQUENCE [LARGE SCALE GENOMIC DNA]</scope>
    <source>
        <strain evidence="8 9">CGMCC 1.6134</strain>
    </source>
</reference>
<dbReference type="EC" id="3.1.3.25" evidence="7"/>
<evidence type="ECO:0000313" key="9">
    <source>
        <dbReference type="Proteomes" id="UP000199668"/>
    </source>
</evidence>
<dbReference type="Proteomes" id="UP000199668">
    <property type="component" value="Unassembled WGS sequence"/>
</dbReference>
<proteinExistence type="inferred from homology"/>
<dbReference type="CDD" id="cd01639">
    <property type="entry name" value="IMPase"/>
    <property type="match status" value="1"/>
</dbReference>
<comment type="similarity">
    <text evidence="7">Belongs to the inositol monophosphatase superfamily.</text>
</comment>
<dbReference type="GO" id="GO:0008934">
    <property type="term" value="F:inositol monophosphate 1-phosphatase activity"/>
    <property type="evidence" value="ECO:0007669"/>
    <property type="project" value="InterPro"/>
</dbReference>
<keyword evidence="9" id="KW-1185">Reference proteome</keyword>
<keyword evidence="3 6" id="KW-0479">Metal-binding</keyword>
<dbReference type="Gene3D" id="3.40.190.80">
    <property type="match status" value="1"/>
</dbReference>
<evidence type="ECO:0000256" key="5">
    <source>
        <dbReference type="ARBA" id="ARBA00022842"/>
    </source>
</evidence>
<dbReference type="GO" id="GO:0046872">
    <property type="term" value="F:metal ion binding"/>
    <property type="evidence" value="ECO:0007669"/>
    <property type="project" value="UniProtKB-KW"/>
</dbReference>
<feature type="binding site" evidence="6">
    <location>
        <position position="213"/>
    </location>
    <ligand>
        <name>Mg(2+)</name>
        <dbReference type="ChEBI" id="CHEBI:18420"/>
        <label>1</label>
        <note>catalytic</note>
    </ligand>
</feature>
<evidence type="ECO:0000256" key="6">
    <source>
        <dbReference type="PIRSR" id="PIRSR600760-2"/>
    </source>
</evidence>
<evidence type="ECO:0000256" key="4">
    <source>
        <dbReference type="ARBA" id="ARBA00022801"/>
    </source>
</evidence>
<protein>
    <recommendedName>
        <fullName evidence="7">Inositol-1-monophosphatase</fullName>
        <ecNumber evidence="7">3.1.3.25</ecNumber>
    </recommendedName>
</protein>
<dbReference type="PANTHER" id="PTHR20854:SF4">
    <property type="entry name" value="INOSITOL-1-MONOPHOSPHATASE-RELATED"/>
    <property type="match status" value="1"/>
</dbReference>
<dbReference type="STRING" id="266892.SAMN04488054_14611"/>
<dbReference type="OrthoDB" id="9772456at2"/>
<evidence type="ECO:0000256" key="7">
    <source>
        <dbReference type="RuleBase" id="RU364068"/>
    </source>
</evidence>
<dbReference type="GO" id="GO:0006020">
    <property type="term" value="P:inositol metabolic process"/>
    <property type="evidence" value="ECO:0007669"/>
    <property type="project" value="TreeGrafter"/>
</dbReference>
<feature type="binding site" evidence="6">
    <location>
        <position position="85"/>
    </location>
    <ligand>
        <name>Mg(2+)</name>
        <dbReference type="ChEBI" id="CHEBI:18420"/>
        <label>1</label>
        <note>catalytic</note>
    </ligand>
</feature>
<evidence type="ECO:0000256" key="1">
    <source>
        <dbReference type="ARBA" id="ARBA00001033"/>
    </source>
</evidence>
<feature type="binding site" evidence="6">
    <location>
        <position position="69"/>
    </location>
    <ligand>
        <name>Mg(2+)</name>
        <dbReference type="ChEBI" id="CHEBI:18420"/>
        <label>1</label>
        <note>catalytic</note>
    </ligand>
</feature>
<dbReference type="InterPro" id="IPR020583">
    <property type="entry name" value="Inositol_monoP_metal-BS"/>
</dbReference>
<dbReference type="AlphaFoldDB" id="A0A1I4QP37"/>
<feature type="binding site" evidence="6">
    <location>
        <position position="88"/>
    </location>
    <ligand>
        <name>Mg(2+)</name>
        <dbReference type="ChEBI" id="CHEBI:18420"/>
        <label>1</label>
        <note>catalytic</note>
    </ligand>
</feature>
<evidence type="ECO:0000256" key="3">
    <source>
        <dbReference type="ARBA" id="ARBA00022723"/>
    </source>
</evidence>
<keyword evidence="5 6" id="KW-0460">Magnesium</keyword>